<dbReference type="Pfam" id="PF08351">
    <property type="entry name" value="TmcA_N"/>
    <property type="match status" value="1"/>
</dbReference>
<dbReference type="PANTHER" id="PTHR10925:SF5">
    <property type="entry name" value="RNA CYTIDINE ACETYLTRANSFERASE"/>
    <property type="match status" value="1"/>
</dbReference>
<evidence type="ECO:0000313" key="8">
    <source>
        <dbReference type="Proteomes" id="UP000288293"/>
    </source>
</evidence>
<dbReference type="Gene3D" id="1.20.120.890">
    <property type="entry name" value="tRNA(Met) cytidine acetyltransferase, tail domain"/>
    <property type="match status" value="1"/>
</dbReference>
<proteinExistence type="predicted"/>
<dbReference type="InterPro" id="IPR007807">
    <property type="entry name" value="TcmA/NAT10_helicase"/>
</dbReference>
<dbReference type="InterPro" id="IPR027417">
    <property type="entry name" value="P-loop_NTPase"/>
</dbReference>
<dbReference type="Gene3D" id="3.40.630.30">
    <property type="match status" value="1"/>
</dbReference>
<dbReference type="GO" id="GO:1990883">
    <property type="term" value="F:18S rRNA cytidine N-acetyltransferase activity"/>
    <property type="evidence" value="ECO:0007669"/>
    <property type="project" value="TreeGrafter"/>
</dbReference>
<dbReference type="PROSITE" id="PS51186">
    <property type="entry name" value="GNAT"/>
    <property type="match status" value="1"/>
</dbReference>
<evidence type="ECO:0000256" key="5">
    <source>
        <dbReference type="ARBA" id="ARBA00023315"/>
    </source>
</evidence>
<dbReference type="InterPro" id="IPR000182">
    <property type="entry name" value="GNAT_dom"/>
</dbReference>
<evidence type="ECO:0000256" key="2">
    <source>
        <dbReference type="ARBA" id="ARBA00022694"/>
    </source>
</evidence>
<accession>A0A432W123</accession>
<dbReference type="PANTHER" id="PTHR10925">
    <property type="entry name" value="N-ACETYLTRANSFERASE 10"/>
    <property type="match status" value="1"/>
</dbReference>
<name>A0A432W123_9GAMM</name>
<keyword evidence="1" id="KW-0808">Transferase</keyword>
<comment type="caution">
    <text evidence="7">The sequence shown here is derived from an EMBL/GenBank/DDBJ whole genome shotgun (WGS) entry which is preliminary data.</text>
</comment>
<dbReference type="GO" id="GO:0005524">
    <property type="term" value="F:ATP binding"/>
    <property type="evidence" value="ECO:0007669"/>
    <property type="project" value="UniProtKB-KW"/>
</dbReference>
<evidence type="ECO:0000256" key="4">
    <source>
        <dbReference type="ARBA" id="ARBA00022840"/>
    </source>
</evidence>
<evidence type="ECO:0000256" key="1">
    <source>
        <dbReference type="ARBA" id="ARBA00022679"/>
    </source>
</evidence>
<dbReference type="GO" id="GO:1904812">
    <property type="term" value="P:rRNA acetylation involved in maturation of SSU-rRNA"/>
    <property type="evidence" value="ECO:0007669"/>
    <property type="project" value="TreeGrafter"/>
</dbReference>
<dbReference type="GO" id="GO:0008033">
    <property type="term" value="P:tRNA processing"/>
    <property type="evidence" value="ECO:0007669"/>
    <property type="project" value="UniProtKB-KW"/>
</dbReference>
<dbReference type="Pfam" id="PF13718">
    <property type="entry name" value="GNAT_acetyltr_2"/>
    <property type="match status" value="2"/>
</dbReference>
<dbReference type="Pfam" id="PF05127">
    <property type="entry name" value="NAT10_TcmA_helicase"/>
    <property type="match status" value="1"/>
</dbReference>
<keyword evidence="4" id="KW-0067">ATP-binding</keyword>
<dbReference type="Gene3D" id="3.40.50.11040">
    <property type="match status" value="1"/>
</dbReference>
<keyword evidence="3" id="KW-0547">Nucleotide-binding</keyword>
<feature type="domain" description="N-acetyltransferase" evidence="6">
    <location>
        <begin position="333"/>
        <end position="511"/>
    </location>
</feature>
<dbReference type="EMBL" id="PIPL01000004">
    <property type="protein sequence ID" value="RUO22925.1"/>
    <property type="molecule type" value="Genomic_DNA"/>
</dbReference>
<dbReference type="OrthoDB" id="5578851at2"/>
<dbReference type="AlphaFoldDB" id="A0A432W123"/>
<dbReference type="InterPro" id="IPR038321">
    <property type="entry name" value="TmcA_C_sf"/>
</dbReference>
<dbReference type="InterPro" id="IPR013562">
    <property type="entry name" value="TmcA/NAT10_N"/>
</dbReference>
<evidence type="ECO:0000313" key="7">
    <source>
        <dbReference type="EMBL" id="RUO22925.1"/>
    </source>
</evidence>
<dbReference type="CDD" id="cd04301">
    <property type="entry name" value="NAT_SF"/>
    <property type="match status" value="1"/>
</dbReference>
<dbReference type="SUPFAM" id="SSF55729">
    <property type="entry name" value="Acyl-CoA N-acyltransferases (Nat)"/>
    <property type="match status" value="1"/>
</dbReference>
<keyword evidence="8" id="KW-1185">Reference proteome</keyword>
<evidence type="ECO:0000256" key="3">
    <source>
        <dbReference type="ARBA" id="ARBA00022741"/>
    </source>
</evidence>
<sequence length="641" mass="71264">MNNQILPALGSLLKQAAKTQQRGLLLVEGLQQACNWPSFCLHFGEQSSALDLNQYRQYLGSTNLVLVIDCRHQVHADAIAALSGSIIGGGALVLLLPASPCPFLHRLINKRPKQLCNYLKDPEPGEFPENFALPPMHAAVQLTAEQAQVLRQLSTHLTIPQPALIIAARGRGKSTLLGFLAARSKAKVWVCAPARRQVETLMLHARNEGATPSFIAPDALLQSDQVQPKDTLILDEAASLPRHMLDAIIERFPQVKMATTTEGYEGCGRGFALQFMQHLKQTFSQFLSFELQQPQRWAAGCPLETWLQRALLLPSHNDISPTPFNGPVSYQQAHASELNEEQLKQCFKLLLNAHYQSSPNDLKLLLDDPNQSLLLQWQADNLLGVAWLSHEGHLTGSLADAVYSGRRRPPGNLLGQSLCYHLRDKDAAASPLLRVVRIAVEPTQQQQGFGSKLLNQCVTYAREQSYAALGSSFGLSPKLLHFWKNAGFLPVRIGSKPDMASGRYSGLLLLPLNPLWITKVERWQCYFLAELNWHLLRTPLSAELVRTLLPLTQRYVLDKVDAQLRLQQMLSAFAKAHLPFDLVQPALSAYINLTSEAPELLKDALYRPLPLSQVAKQHGLHGRKDCVKELRQICVTLPPQL</sequence>
<gene>
    <name evidence="7" type="ORF">CWE09_13405</name>
</gene>
<dbReference type="Gene3D" id="3.40.50.300">
    <property type="entry name" value="P-loop containing nucleotide triphosphate hydrolases"/>
    <property type="match status" value="1"/>
</dbReference>
<evidence type="ECO:0000259" key="6">
    <source>
        <dbReference type="PROSITE" id="PS51186"/>
    </source>
</evidence>
<organism evidence="7 8">
    <name type="scientific">Aliidiomarina minuta</name>
    <dbReference type="NCBI Taxonomy" id="880057"/>
    <lineage>
        <taxon>Bacteria</taxon>
        <taxon>Pseudomonadati</taxon>
        <taxon>Pseudomonadota</taxon>
        <taxon>Gammaproteobacteria</taxon>
        <taxon>Alteromonadales</taxon>
        <taxon>Idiomarinaceae</taxon>
        <taxon>Aliidiomarina</taxon>
    </lineage>
</organism>
<dbReference type="Proteomes" id="UP000288293">
    <property type="component" value="Unassembled WGS sequence"/>
</dbReference>
<dbReference type="RefSeq" id="WP_126804567.1">
    <property type="nucleotide sequence ID" value="NZ_PIPL01000004.1"/>
</dbReference>
<dbReference type="InterPro" id="IPR016181">
    <property type="entry name" value="Acyl_CoA_acyltransferase"/>
</dbReference>
<protein>
    <recommendedName>
        <fullName evidence="6">N-acetyltransferase domain-containing protein</fullName>
    </recommendedName>
</protein>
<keyword evidence="5" id="KW-0012">Acyltransferase</keyword>
<reference evidence="7 8" key="1">
    <citation type="journal article" date="2011" name="Front. Microbiol.">
        <title>Genomic signatures of strain selection and enhancement in Bacillus atrophaeus var. globigii, a historical biowarfare simulant.</title>
        <authorList>
            <person name="Gibbons H.S."/>
            <person name="Broomall S.M."/>
            <person name="McNew L.A."/>
            <person name="Daligault H."/>
            <person name="Chapman C."/>
            <person name="Bruce D."/>
            <person name="Karavis M."/>
            <person name="Krepps M."/>
            <person name="McGregor P.A."/>
            <person name="Hong C."/>
            <person name="Park K.H."/>
            <person name="Akmal A."/>
            <person name="Feldman A."/>
            <person name="Lin J.S."/>
            <person name="Chang W.E."/>
            <person name="Higgs B.W."/>
            <person name="Demirev P."/>
            <person name="Lindquist J."/>
            <person name="Liem A."/>
            <person name="Fochler E."/>
            <person name="Read T.D."/>
            <person name="Tapia R."/>
            <person name="Johnson S."/>
            <person name="Bishop-Lilly K.A."/>
            <person name="Detter C."/>
            <person name="Han C."/>
            <person name="Sozhamannan S."/>
            <person name="Rosenzweig C.N."/>
            <person name="Skowronski E.W."/>
        </authorList>
    </citation>
    <scope>NUCLEOTIDE SEQUENCE [LARGE SCALE GENOMIC DNA]</scope>
    <source>
        <strain evidence="7 8">MLST1</strain>
    </source>
</reference>
<dbReference type="InterPro" id="IPR032672">
    <property type="entry name" value="TmcA/NAT10/Kre33"/>
</dbReference>
<dbReference type="GO" id="GO:0000049">
    <property type="term" value="F:tRNA binding"/>
    <property type="evidence" value="ECO:0007669"/>
    <property type="project" value="TreeGrafter"/>
</dbReference>
<dbReference type="SUPFAM" id="SSF52540">
    <property type="entry name" value="P-loop containing nucleoside triphosphate hydrolases"/>
    <property type="match status" value="1"/>
</dbReference>
<keyword evidence="2" id="KW-0819">tRNA processing</keyword>